<dbReference type="Pfam" id="PF13561">
    <property type="entry name" value="adh_short_C2"/>
    <property type="match status" value="1"/>
</dbReference>
<comment type="caution">
    <text evidence="3">The sequence shown here is derived from an EMBL/GenBank/DDBJ whole genome shotgun (WGS) entry which is preliminary data.</text>
</comment>
<dbReference type="EMBL" id="JBHSDR010000006">
    <property type="protein sequence ID" value="MFC4295801.1"/>
    <property type="molecule type" value="Genomic_DNA"/>
</dbReference>
<dbReference type="Gene3D" id="3.40.50.720">
    <property type="entry name" value="NAD(P)-binding Rossmann-like Domain"/>
    <property type="match status" value="1"/>
</dbReference>
<evidence type="ECO:0000256" key="2">
    <source>
        <dbReference type="ARBA" id="ARBA00023002"/>
    </source>
</evidence>
<proteinExistence type="inferred from homology"/>
<evidence type="ECO:0000256" key="1">
    <source>
        <dbReference type="ARBA" id="ARBA00006484"/>
    </source>
</evidence>
<keyword evidence="4" id="KW-1185">Reference proteome</keyword>
<name>A0ABV8RU64_9SPHN</name>
<dbReference type="InterPro" id="IPR051122">
    <property type="entry name" value="SDR_DHRS6-like"/>
</dbReference>
<gene>
    <name evidence="3" type="ORF">ACFO0A_12115</name>
</gene>
<dbReference type="PRINTS" id="PR00081">
    <property type="entry name" value="GDHRDH"/>
</dbReference>
<evidence type="ECO:0000313" key="4">
    <source>
        <dbReference type="Proteomes" id="UP001595828"/>
    </source>
</evidence>
<dbReference type="InterPro" id="IPR002347">
    <property type="entry name" value="SDR_fam"/>
</dbReference>
<accession>A0ABV8RU64</accession>
<dbReference type="InterPro" id="IPR036291">
    <property type="entry name" value="NAD(P)-bd_dom_sf"/>
</dbReference>
<dbReference type="PANTHER" id="PTHR43477">
    <property type="entry name" value="DIHYDROANTICAPSIN 7-DEHYDROGENASE"/>
    <property type="match status" value="1"/>
</dbReference>
<organism evidence="3 4">
    <name type="scientific">Novosphingobium tardum</name>
    <dbReference type="NCBI Taxonomy" id="1538021"/>
    <lineage>
        <taxon>Bacteria</taxon>
        <taxon>Pseudomonadati</taxon>
        <taxon>Pseudomonadota</taxon>
        <taxon>Alphaproteobacteria</taxon>
        <taxon>Sphingomonadales</taxon>
        <taxon>Sphingomonadaceae</taxon>
        <taxon>Novosphingobium</taxon>
    </lineage>
</organism>
<dbReference type="RefSeq" id="WP_379539655.1">
    <property type="nucleotide sequence ID" value="NZ_JBHSDR010000006.1"/>
</dbReference>
<comment type="similarity">
    <text evidence="1">Belongs to the short-chain dehydrogenases/reductases (SDR) family.</text>
</comment>
<protein>
    <submittedName>
        <fullName evidence="3">Coniferyl-alcohol dehydrogenase</fullName>
        <ecNumber evidence="3">1.1.1.194</ecNumber>
    </submittedName>
</protein>
<evidence type="ECO:0000313" key="3">
    <source>
        <dbReference type="EMBL" id="MFC4295801.1"/>
    </source>
</evidence>
<dbReference type="SUPFAM" id="SSF51735">
    <property type="entry name" value="NAD(P)-binding Rossmann-fold domains"/>
    <property type="match status" value="1"/>
</dbReference>
<dbReference type="EC" id="1.1.1.194" evidence="3"/>
<keyword evidence="2 3" id="KW-0560">Oxidoreductase</keyword>
<dbReference type="NCBIfam" id="NF009092">
    <property type="entry name" value="PRK12428.1"/>
    <property type="match status" value="1"/>
</dbReference>
<sequence>MGDVWSYEGKRVVIAGCFSGMGEACARELVRLGAEVHGVDIRPSQVDLASFTQLDLKDVAAIDRVVDEIGGEVDAVFNCAGLPQTFPALDVVRVNFIGLKRWTERWIPRIRKGGAIVTVSSNAAMNYQRRLPLLQEFVAIADPAEAAAWVSAHAEDVADGYGFSKEALVVWTQQRGVDLIKQGIRINATLPSPTATPMMKDFEQVAGQKILDVFALPSGRQSTAEEQAWPLIFLNSPAAGFISGVCLPVDGAFTGGVNTGLIDVPALIGAAMAG</sequence>
<dbReference type="Pfam" id="PF00106">
    <property type="entry name" value="adh_short"/>
    <property type="match status" value="1"/>
</dbReference>
<dbReference type="GO" id="GO:0050268">
    <property type="term" value="F:coniferyl-alcohol dehydrogenase activity"/>
    <property type="evidence" value="ECO:0007669"/>
    <property type="project" value="UniProtKB-EC"/>
</dbReference>
<dbReference type="Proteomes" id="UP001595828">
    <property type="component" value="Unassembled WGS sequence"/>
</dbReference>
<reference evidence="4" key="1">
    <citation type="journal article" date="2019" name="Int. J. Syst. Evol. Microbiol.">
        <title>The Global Catalogue of Microorganisms (GCM) 10K type strain sequencing project: providing services to taxonomists for standard genome sequencing and annotation.</title>
        <authorList>
            <consortium name="The Broad Institute Genomics Platform"/>
            <consortium name="The Broad Institute Genome Sequencing Center for Infectious Disease"/>
            <person name="Wu L."/>
            <person name="Ma J."/>
        </authorList>
    </citation>
    <scope>NUCLEOTIDE SEQUENCE [LARGE SCALE GENOMIC DNA]</scope>
    <source>
        <strain evidence="4">CGMCC 1.12989</strain>
    </source>
</reference>
<dbReference type="PANTHER" id="PTHR43477:SF1">
    <property type="entry name" value="DIHYDROANTICAPSIN 7-DEHYDROGENASE"/>
    <property type="match status" value="1"/>
</dbReference>